<dbReference type="AlphaFoldDB" id="A0AAD5T0G2"/>
<name>A0AAD5T0G2_9FUNG</name>
<comment type="caution">
    <text evidence="1">The sequence shown here is derived from an EMBL/GenBank/DDBJ whole genome shotgun (WGS) entry which is preliminary data.</text>
</comment>
<reference evidence="1" key="1">
    <citation type="submission" date="2020-05" db="EMBL/GenBank/DDBJ databases">
        <title>Phylogenomic resolution of chytrid fungi.</title>
        <authorList>
            <person name="Stajich J.E."/>
            <person name="Amses K."/>
            <person name="Simmons R."/>
            <person name="Seto K."/>
            <person name="Myers J."/>
            <person name="Bonds A."/>
            <person name="Quandt C.A."/>
            <person name="Barry K."/>
            <person name="Liu P."/>
            <person name="Grigoriev I."/>
            <person name="Longcore J.E."/>
            <person name="James T.Y."/>
        </authorList>
    </citation>
    <scope>NUCLEOTIDE SEQUENCE</scope>
    <source>
        <strain evidence="1">JEL0513</strain>
    </source>
</reference>
<gene>
    <name evidence="1" type="ORF">HK100_012367</name>
</gene>
<dbReference type="EMBL" id="JADGJH010000879">
    <property type="protein sequence ID" value="KAJ3121461.1"/>
    <property type="molecule type" value="Genomic_DNA"/>
</dbReference>
<dbReference type="Proteomes" id="UP001211907">
    <property type="component" value="Unassembled WGS sequence"/>
</dbReference>
<accession>A0AAD5T0G2</accession>
<protein>
    <submittedName>
        <fullName evidence="1">Uncharacterized protein</fullName>
    </submittedName>
</protein>
<proteinExistence type="predicted"/>
<evidence type="ECO:0000313" key="1">
    <source>
        <dbReference type="EMBL" id="KAJ3121461.1"/>
    </source>
</evidence>
<sequence length="190" mass="21595">MVESKRRLEFLEGLLRDLQAKAQSNYSVISKSSSEGTITNPIPTISSFELIKYGNAITIEKVRFCLNEIIHKLETEKSLRAGTESLMSAFNELKERLFESNTKIDALEKARRRYNALYVPSINDQEDFLGELRKSTGRLKFKLIGVSNLMGRTEIENEIVAKVFIDGNTRYTTRHLALGRNTCNTRGPES</sequence>
<keyword evidence="2" id="KW-1185">Reference proteome</keyword>
<organism evidence="1 2">
    <name type="scientific">Physocladia obscura</name>
    <dbReference type="NCBI Taxonomy" id="109957"/>
    <lineage>
        <taxon>Eukaryota</taxon>
        <taxon>Fungi</taxon>
        <taxon>Fungi incertae sedis</taxon>
        <taxon>Chytridiomycota</taxon>
        <taxon>Chytridiomycota incertae sedis</taxon>
        <taxon>Chytridiomycetes</taxon>
        <taxon>Chytridiales</taxon>
        <taxon>Chytriomycetaceae</taxon>
        <taxon>Physocladia</taxon>
    </lineage>
</organism>
<evidence type="ECO:0000313" key="2">
    <source>
        <dbReference type="Proteomes" id="UP001211907"/>
    </source>
</evidence>